<evidence type="ECO:0000313" key="3">
    <source>
        <dbReference type="Proteomes" id="UP000264541"/>
    </source>
</evidence>
<sequence>MSVNVSEKVTAIIKTFERPHCLDLLIKSIKEFYPSLPIIVADDSKSPIPRTDVEYHVLPFDGGLSKGRNFLVKQVKTPYFLLLDDDHFFINETKIESLLDVLENSDIDIVGGRYIQTNGVRNSQAVFEIKNNELILKAAPYGKEGEVELYDNVANFFLAKTDKLQNHIWDERLKLGEHWDFFLSHKGNLKVAMHPEIFLFHTNDRSNGEYNEYRNREYEFYRQMFMTKHGILDIKSEQKRSPIKDVKKYLSSETIETYFSDLIQGVEMAGDFKSISVNRRKGEKVEIVHNPTSYPLVGRGKQGAVFKISSDKCVKIYPKKRNALNESEVLKAAQDSPVVPKLYEAGENYIVMEYIEGSSLYEYLKANRVLTEKITNQILFLLKEMKRLKFTRLDARLNHIYVTNQGELKVIDLVTHFKKKVDRPEILMEHLKRLGLLSSFLKQVKNIDPQSYQEWK</sequence>
<dbReference type="Gene3D" id="1.10.510.10">
    <property type="entry name" value="Transferase(Phosphotransferase) domain 1"/>
    <property type="match status" value="1"/>
</dbReference>
<keyword evidence="3" id="KW-1185">Reference proteome</keyword>
<dbReference type="RefSeq" id="WP_117328273.1">
    <property type="nucleotide sequence ID" value="NZ_QVTE01000056.1"/>
</dbReference>
<name>A0A372LER0_9BACI</name>
<reference evidence="2 3" key="1">
    <citation type="submission" date="2018-08" db="EMBL/GenBank/DDBJ databases">
        <title>Bacillus chawlae sp. nov., Bacillus glennii sp. nov., and Bacillus saganii sp. nov. Isolated from the Vehicle Assembly Building at Kennedy Space Center where the Viking Spacecraft were Assembled.</title>
        <authorList>
            <person name="Seuylemezian A."/>
            <person name="Vaishampayan P."/>
        </authorList>
    </citation>
    <scope>NUCLEOTIDE SEQUENCE [LARGE SCALE GENOMIC DNA]</scope>
    <source>
        <strain evidence="2 3">V47-23a</strain>
    </source>
</reference>
<dbReference type="OrthoDB" id="820708at2"/>
<evidence type="ECO:0000259" key="1">
    <source>
        <dbReference type="Pfam" id="PF00535"/>
    </source>
</evidence>
<dbReference type="InterPro" id="IPR011009">
    <property type="entry name" value="Kinase-like_dom_sf"/>
</dbReference>
<dbReference type="InterPro" id="IPR001173">
    <property type="entry name" value="Glyco_trans_2-like"/>
</dbReference>
<dbReference type="GO" id="GO:0016740">
    <property type="term" value="F:transferase activity"/>
    <property type="evidence" value="ECO:0007669"/>
    <property type="project" value="UniProtKB-KW"/>
</dbReference>
<dbReference type="EMBL" id="QVTE01000056">
    <property type="protein sequence ID" value="RFU64423.1"/>
    <property type="molecule type" value="Genomic_DNA"/>
</dbReference>
<keyword evidence="2" id="KW-0808">Transferase</keyword>
<accession>A0A372LER0</accession>
<dbReference type="Gene3D" id="3.90.550.10">
    <property type="entry name" value="Spore Coat Polysaccharide Biosynthesis Protein SpsA, Chain A"/>
    <property type="match status" value="1"/>
</dbReference>
<dbReference type="InterPro" id="IPR029044">
    <property type="entry name" value="Nucleotide-diphossugar_trans"/>
</dbReference>
<evidence type="ECO:0000313" key="2">
    <source>
        <dbReference type="EMBL" id="RFU64423.1"/>
    </source>
</evidence>
<dbReference type="Pfam" id="PF00535">
    <property type="entry name" value="Glycos_transf_2"/>
    <property type="match status" value="1"/>
</dbReference>
<organism evidence="2 3">
    <name type="scientific">Peribacillus saganii</name>
    <dbReference type="NCBI Taxonomy" id="2303992"/>
    <lineage>
        <taxon>Bacteria</taxon>
        <taxon>Bacillati</taxon>
        <taxon>Bacillota</taxon>
        <taxon>Bacilli</taxon>
        <taxon>Bacillales</taxon>
        <taxon>Bacillaceae</taxon>
        <taxon>Peribacillus</taxon>
    </lineage>
</organism>
<feature type="domain" description="Glycosyltransferase 2-like" evidence="1">
    <location>
        <begin position="11"/>
        <end position="125"/>
    </location>
</feature>
<protein>
    <submittedName>
        <fullName evidence="2">Glycosyltransferase</fullName>
    </submittedName>
</protein>
<gene>
    <name evidence="2" type="ORF">D0469_18820</name>
</gene>
<dbReference type="AlphaFoldDB" id="A0A372LER0"/>
<comment type="caution">
    <text evidence="2">The sequence shown here is derived from an EMBL/GenBank/DDBJ whole genome shotgun (WGS) entry which is preliminary data.</text>
</comment>
<dbReference type="PANTHER" id="PTHR15046:SF3">
    <property type="entry name" value="BETA-1,4 N-ACETYLGALACTOSAMINYLTRANSFERASE 2-LIKE"/>
    <property type="match status" value="1"/>
</dbReference>
<proteinExistence type="predicted"/>
<dbReference type="SUPFAM" id="SSF56112">
    <property type="entry name" value="Protein kinase-like (PK-like)"/>
    <property type="match status" value="1"/>
</dbReference>
<dbReference type="PANTHER" id="PTHR15046">
    <property type="entry name" value="GLYCO_TRANS_2-LIKE DOMAIN-CONTAINING PROTEIN"/>
    <property type="match status" value="1"/>
</dbReference>
<dbReference type="SUPFAM" id="SSF53448">
    <property type="entry name" value="Nucleotide-diphospho-sugar transferases"/>
    <property type="match status" value="1"/>
</dbReference>
<dbReference type="Proteomes" id="UP000264541">
    <property type="component" value="Unassembled WGS sequence"/>
</dbReference>